<gene>
    <name evidence="1" type="ORF">AMST5_02922</name>
</gene>
<accession>A0AA48M225</accession>
<evidence type="ECO:0000313" key="1">
    <source>
        <dbReference type="EMBL" id="CAJ0877921.1"/>
    </source>
</evidence>
<protein>
    <submittedName>
        <fullName evidence="1">Uncharacterized protein</fullName>
    </submittedName>
</protein>
<sequence>MVEETENFLLHLLRQMDKKIGDLDNKVDAVGESLRSEIKEARSELHSLRADVASDMLTLEKRLGDQIVGLRRTVMEYHSSAIGHGVLFTELEEKVRTTQQQNDERLLRIEQQLNLPPQDKH</sequence>
<dbReference type="EMBL" id="OY288114">
    <property type="protein sequence ID" value="CAJ0877921.1"/>
    <property type="molecule type" value="Genomic_DNA"/>
</dbReference>
<name>A0AA48M225_9ZZZZ</name>
<dbReference type="InterPro" id="IPR027267">
    <property type="entry name" value="AH/BAR_dom_sf"/>
</dbReference>
<dbReference type="SUPFAM" id="SSF103657">
    <property type="entry name" value="BAR/IMD domain-like"/>
    <property type="match status" value="1"/>
</dbReference>
<reference evidence="1" key="1">
    <citation type="submission" date="2023-07" db="EMBL/GenBank/DDBJ databases">
        <authorList>
            <person name="Pelsma A.J. K."/>
        </authorList>
    </citation>
    <scope>NUCLEOTIDE SEQUENCE</scope>
</reference>
<organism evidence="1">
    <name type="scientific">freshwater sediment metagenome</name>
    <dbReference type="NCBI Taxonomy" id="556182"/>
    <lineage>
        <taxon>unclassified sequences</taxon>
        <taxon>metagenomes</taxon>
        <taxon>ecological metagenomes</taxon>
    </lineage>
</organism>
<proteinExistence type="predicted"/>
<dbReference type="AlphaFoldDB" id="A0AA48M225"/>